<dbReference type="InterPro" id="IPR001990">
    <property type="entry name" value="Granin"/>
</dbReference>
<evidence type="ECO:0000313" key="11">
    <source>
        <dbReference type="Proteomes" id="UP000516260"/>
    </source>
</evidence>
<accession>A0A4Z2BS68</accession>
<evidence type="ECO:0000256" key="6">
    <source>
        <dbReference type="ARBA" id="ARBA00023329"/>
    </source>
</evidence>
<feature type="region of interest" description="Disordered" evidence="8">
    <location>
        <begin position="127"/>
        <end position="333"/>
    </location>
</feature>
<dbReference type="InterPro" id="IPR001819">
    <property type="entry name" value="Chromogranin_AB"/>
</dbReference>
<keyword evidence="6" id="KW-0968">Cytoplasmic vesicle</keyword>
<evidence type="ECO:0000256" key="8">
    <source>
        <dbReference type="SAM" id="MobiDB-lite"/>
    </source>
</evidence>
<sequence>MIRSGLCVLAMLSNCVLSLPLTPSQQENEDVKVMKCIVEALADVLSRPRPLPVSQDCLVTLRSDDRLVSILRHHSFLEELQEIALQGGQEGAERDGGEDAATPASEAVSNIPDRSMLEALGSPGEQSILSEQTKPGNRDASRQDGESPKGGEVAEKREHEEIPGHPRSPHSEEESSEEKAEKRKDEEREQEPDEVLTKDKEGGESGEKRSVHRSKPEEEEKEKRAAHKHQEKREDETHQRWSRRGKSTPVKTEAPHHSKEAFEEEEMEGRRAQTSPEEKELQMIAGRRHEEKRGSEEEGSASRKSEDQEIESLAAIESELEDAAQKLHELRRG</sequence>
<organism evidence="10 11">
    <name type="scientific">Takifugu bimaculatus</name>
    <dbReference type="NCBI Taxonomy" id="433685"/>
    <lineage>
        <taxon>Eukaryota</taxon>
        <taxon>Metazoa</taxon>
        <taxon>Chordata</taxon>
        <taxon>Craniata</taxon>
        <taxon>Vertebrata</taxon>
        <taxon>Euteleostomi</taxon>
        <taxon>Actinopterygii</taxon>
        <taxon>Neopterygii</taxon>
        <taxon>Teleostei</taxon>
        <taxon>Neoteleostei</taxon>
        <taxon>Acanthomorphata</taxon>
        <taxon>Eupercaria</taxon>
        <taxon>Tetraodontiformes</taxon>
        <taxon>Tetradontoidea</taxon>
        <taxon>Tetraodontidae</taxon>
        <taxon>Takifugu</taxon>
    </lineage>
</organism>
<feature type="compositionally biased region" description="Basic and acidic residues" evidence="8">
    <location>
        <begin position="136"/>
        <end position="187"/>
    </location>
</feature>
<feature type="chain" id="PRO_5021493466" description="Chromogranin-A" evidence="9">
    <location>
        <begin position="19"/>
        <end position="333"/>
    </location>
</feature>
<feature type="signal peptide" evidence="9">
    <location>
        <begin position="1"/>
        <end position="18"/>
    </location>
</feature>
<dbReference type="GO" id="GO:0042742">
    <property type="term" value="P:defense response to bacterium"/>
    <property type="evidence" value="ECO:0007669"/>
    <property type="project" value="TreeGrafter"/>
</dbReference>
<evidence type="ECO:0000256" key="5">
    <source>
        <dbReference type="ARBA" id="ARBA00023157"/>
    </source>
</evidence>
<evidence type="ECO:0000256" key="2">
    <source>
        <dbReference type="ARBA" id="ARBA00004613"/>
    </source>
</evidence>
<comment type="caution">
    <text evidence="10">The sequence shown here is derived from an EMBL/GenBank/DDBJ whole genome shotgun (WGS) entry which is preliminary data.</text>
</comment>
<keyword evidence="11" id="KW-1185">Reference proteome</keyword>
<dbReference type="Pfam" id="PF01271">
    <property type="entry name" value="Granin"/>
    <property type="match status" value="2"/>
</dbReference>
<dbReference type="GO" id="GO:0030133">
    <property type="term" value="C:transport vesicle"/>
    <property type="evidence" value="ECO:0007669"/>
    <property type="project" value="UniProtKB-SubCell"/>
</dbReference>
<keyword evidence="5" id="KW-1015">Disulfide bond</keyword>
<dbReference type="AlphaFoldDB" id="A0A4Z2BS68"/>
<keyword evidence="9" id="KW-0732">Signal</keyword>
<name>A0A4Z2BS68_9TELE</name>
<evidence type="ECO:0000256" key="1">
    <source>
        <dbReference type="ARBA" id="ARBA00004398"/>
    </source>
</evidence>
<protein>
    <recommendedName>
        <fullName evidence="7">Chromogranin-A</fullName>
    </recommendedName>
</protein>
<feature type="compositionally biased region" description="Basic and acidic residues" evidence="8">
    <location>
        <begin position="195"/>
        <end position="223"/>
    </location>
</feature>
<feature type="compositionally biased region" description="Basic and acidic residues" evidence="8">
    <location>
        <begin position="268"/>
        <end position="307"/>
    </location>
</feature>
<reference evidence="10 11" key="1">
    <citation type="submission" date="2019-04" db="EMBL/GenBank/DDBJ databases">
        <title>The sequence and de novo assembly of Takifugu bimaculatus genome using PacBio and Hi-C technologies.</title>
        <authorList>
            <person name="Xu P."/>
            <person name="Liu B."/>
            <person name="Zhou Z."/>
        </authorList>
    </citation>
    <scope>NUCLEOTIDE SEQUENCE [LARGE SCALE GENOMIC DNA]</scope>
    <source>
        <strain evidence="10">TB-2018</strain>
        <tissue evidence="10">Muscle</tissue>
    </source>
</reference>
<dbReference type="PANTHER" id="PTHR10583">
    <property type="entry name" value="CHROMOGRANIN"/>
    <property type="match status" value="1"/>
</dbReference>
<dbReference type="PANTHER" id="PTHR10583:SF1">
    <property type="entry name" value="CHROMOGRANIN-A"/>
    <property type="match status" value="1"/>
</dbReference>
<dbReference type="GO" id="GO:0086030">
    <property type="term" value="P:adenylate cyclase-activating adrenergic receptor signaling pathway involved in cardiac muscle relaxation"/>
    <property type="evidence" value="ECO:0007669"/>
    <property type="project" value="TreeGrafter"/>
</dbReference>
<evidence type="ECO:0000256" key="3">
    <source>
        <dbReference type="ARBA" id="ARBA00005723"/>
    </source>
</evidence>
<proteinExistence type="inferred from homology"/>
<dbReference type="GO" id="GO:0033604">
    <property type="term" value="P:negative regulation of catecholamine secretion"/>
    <property type="evidence" value="ECO:0007669"/>
    <property type="project" value="TreeGrafter"/>
</dbReference>
<dbReference type="GO" id="GO:0042583">
    <property type="term" value="C:chromaffin granule"/>
    <property type="evidence" value="ECO:0007669"/>
    <property type="project" value="TreeGrafter"/>
</dbReference>
<dbReference type="GO" id="GO:0005615">
    <property type="term" value="C:extracellular space"/>
    <property type="evidence" value="ECO:0007669"/>
    <property type="project" value="TreeGrafter"/>
</dbReference>
<dbReference type="EMBL" id="SWLE01000011">
    <property type="protein sequence ID" value="TNM95075.1"/>
    <property type="molecule type" value="Genomic_DNA"/>
</dbReference>
<feature type="region of interest" description="Disordered" evidence="8">
    <location>
        <begin position="87"/>
        <end position="112"/>
    </location>
</feature>
<evidence type="ECO:0000256" key="7">
    <source>
        <dbReference type="ARBA" id="ARBA00040787"/>
    </source>
</evidence>
<evidence type="ECO:0000256" key="9">
    <source>
        <dbReference type="SAM" id="SignalP"/>
    </source>
</evidence>
<dbReference type="GO" id="GO:0046676">
    <property type="term" value="P:negative regulation of insulin secretion"/>
    <property type="evidence" value="ECO:0007669"/>
    <property type="project" value="TreeGrafter"/>
</dbReference>
<evidence type="ECO:0000313" key="10">
    <source>
        <dbReference type="EMBL" id="TNM95075.1"/>
    </source>
</evidence>
<feature type="compositionally biased region" description="Basic and acidic residues" evidence="8">
    <location>
        <begin position="323"/>
        <end position="333"/>
    </location>
</feature>
<dbReference type="PROSITE" id="PS00422">
    <property type="entry name" value="GRANINS_1"/>
    <property type="match status" value="1"/>
</dbReference>
<dbReference type="Proteomes" id="UP000516260">
    <property type="component" value="Chromosome 19"/>
</dbReference>
<comment type="similarity">
    <text evidence="3">Belongs to the chromogranin/secretogranin protein family.</text>
</comment>
<gene>
    <name evidence="10" type="ORF">fugu_017834</name>
</gene>
<keyword evidence="4" id="KW-0964">Secreted</keyword>
<evidence type="ECO:0000256" key="4">
    <source>
        <dbReference type="ARBA" id="ARBA00022525"/>
    </source>
</evidence>
<comment type="subcellular location">
    <subcellularLocation>
        <location evidence="1">Cytoplasmic vesicle</location>
        <location evidence="1">Secretory vesicle</location>
    </subcellularLocation>
    <subcellularLocation>
        <location evidence="2">Secreted</location>
    </subcellularLocation>
</comment>
<dbReference type="InterPro" id="IPR018054">
    <property type="entry name" value="Chromogranin_CS"/>
</dbReference>